<reference evidence="1 2" key="1">
    <citation type="submission" date="2023-02" db="EMBL/GenBank/DDBJ databases">
        <title>Genome sequencing required for Actinomycetospora new species description.</title>
        <authorList>
            <person name="Saimee Y."/>
            <person name="Duangmal K."/>
        </authorList>
    </citation>
    <scope>NUCLEOTIDE SEQUENCE [LARGE SCALE GENOMIC DNA]</scope>
    <source>
        <strain evidence="1 2">DW7H6</strain>
    </source>
</reference>
<protein>
    <submittedName>
        <fullName evidence="1">DUF3046 domain-containing protein</fullName>
    </submittedName>
</protein>
<proteinExistence type="predicted"/>
<evidence type="ECO:0000313" key="1">
    <source>
        <dbReference type="EMBL" id="MDD7964211.1"/>
    </source>
</evidence>
<dbReference type="RefSeq" id="WP_274198752.1">
    <property type="nucleotide sequence ID" value="NZ_JAQZAO010000001.1"/>
</dbReference>
<sequence length="64" mass="7346">MRLTHFRQLMDEEFGGVRAASISRDHVFGGLDGRTVEQALEDGDEPRDVWRVVCAEFEVPAERR</sequence>
<name>A0ABT5SN02_9PSEU</name>
<accession>A0ABT5SN02</accession>
<dbReference type="EMBL" id="JAQZAO010000001">
    <property type="protein sequence ID" value="MDD7964211.1"/>
    <property type="molecule type" value="Genomic_DNA"/>
</dbReference>
<dbReference type="Proteomes" id="UP001300763">
    <property type="component" value="Unassembled WGS sequence"/>
</dbReference>
<organism evidence="1 2">
    <name type="scientific">Actinomycetospora lemnae</name>
    <dbReference type="NCBI Taxonomy" id="3019891"/>
    <lineage>
        <taxon>Bacteria</taxon>
        <taxon>Bacillati</taxon>
        <taxon>Actinomycetota</taxon>
        <taxon>Actinomycetes</taxon>
        <taxon>Pseudonocardiales</taxon>
        <taxon>Pseudonocardiaceae</taxon>
        <taxon>Actinomycetospora</taxon>
    </lineage>
</organism>
<dbReference type="Pfam" id="PF11248">
    <property type="entry name" value="DUF3046"/>
    <property type="match status" value="1"/>
</dbReference>
<evidence type="ECO:0000313" key="2">
    <source>
        <dbReference type="Proteomes" id="UP001300763"/>
    </source>
</evidence>
<dbReference type="InterPro" id="IPR021408">
    <property type="entry name" value="DUF3046"/>
</dbReference>
<keyword evidence="2" id="KW-1185">Reference proteome</keyword>
<comment type="caution">
    <text evidence="1">The sequence shown here is derived from an EMBL/GenBank/DDBJ whole genome shotgun (WGS) entry which is preliminary data.</text>
</comment>
<gene>
    <name evidence="1" type="ORF">PGB27_02515</name>
</gene>